<feature type="binding site" evidence="9">
    <location>
        <position position="70"/>
    </location>
    <ligand>
        <name>Zn(2+)</name>
        <dbReference type="ChEBI" id="CHEBI:29105"/>
        <label>2</label>
    </ligand>
</feature>
<accession>A0A4P9Y7R8</accession>
<evidence type="ECO:0000313" key="13">
    <source>
        <dbReference type="EMBL" id="RKP14321.1"/>
    </source>
</evidence>
<dbReference type="GO" id="GO:0006386">
    <property type="term" value="P:termination of RNA polymerase III transcription"/>
    <property type="evidence" value="ECO:0007669"/>
    <property type="project" value="TreeGrafter"/>
</dbReference>
<evidence type="ECO:0000256" key="11">
    <source>
        <dbReference type="RuleBase" id="RU003474"/>
    </source>
</evidence>
<dbReference type="GO" id="GO:0003676">
    <property type="term" value="F:nucleic acid binding"/>
    <property type="evidence" value="ECO:0007669"/>
    <property type="project" value="InterPro"/>
</dbReference>
<evidence type="ECO:0000256" key="6">
    <source>
        <dbReference type="ARBA" id="ARBA00023163"/>
    </source>
</evidence>
<evidence type="ECO:0000256" key="3">
    <source>
        <dbReference type="ARBA" id="ARBA00022723"/>
    </source>
</evidence>
<keyword evidence="14" id="KW-1185">Reference proteome</keyword>
<evidence type="ECO:0000256" key="4">
    <source>
        <dbReference type="ARBA" id="ARBA00022771"/>
    </source>
</evidence>
<dbReference type="SUPFAM" id="SSF57783">
    <property type="entry name" value="Zinc beta-ribbon"/>
    <property type="match status" value="1"/>
</dbReference>
<feature type="binding site" evidence="9">
    <location>
        <position position="4"/>
    </location>
    <ligand>
        <name>Zn(2+)</name>
        <dbReference type="ChEBI" id="CHEBI:29105"/>
        <label>1</label>
    </ligand>
</feature>
<feature type="binding site" evidence="9">
    <location>
        <position position="23"/>
    </location>
    <ligand>
        <name>Zn(2+)</name>
        <dbReference type="ChEBI" id="CHEBI:29105"/>
        <label>1</label>
    </ligand>
</feature>
<comment type="function">
    <text evidence="8">DNA-dependent RNA polymerase catalyzes the transcription of DNA into RNA using the four ribonucleoside triphosphates as substrates.</text>
</comment>
<keyword evidence="3 9" id="KW-0479">Metal-binding</keyword>
<evidence type="ECO:0000256" key="8">
    <source>
        <dbReference type="PIRNR" id="PIRNR005586"/>
    </source>
</evidence>
<dbReference type="InterPro" id="IPR012164">
    <property type="entry name" value="Rpa12/Rpb9/Rpc10/TFS"/>
</dbReference>
<dbReference type="OrthoDB" id="282152at2759"/>
<dbReference type="AlphaFoldDB" id="A0A4P9Y7R8"/>
<proteinExistence type="inferred from homology"/>
<keyword evidence="6 8" id="KW-0804">Transcription</keyword>
<evidence type="ECO:0000313" key="14">
    <source>
        <dbReference type="Proteomes" id="UP000267251"/>
    </source>
</evidence>
<dbReference type="PROSITE" id="PS00466">
    <property type="entry name" value="ZF_TFIIS_1"/>
    <property type="match status" value="1"/>
</dbReference>
<dbReference type="GO" id="GO:0003899">
    <property type="term" value="F:DNA-directed RNA polymerase activity"/>
    <property type="evidence" value="ECO:0007669"/>
    <property type="project" value="InterPro"/>
</dbReference>
<dbReference type="PIRSF" id="PIRSF005586">
    <property type="entry name" value="RNApol_RpoM"/>
    <property type="match status" value="1"/>
</dbReference>
<comment type="similarity">
    <text evidence="8 11">Belongs to the archaeal rpoM/eukaryotic RPA12/RPB9/RPC11 RNA polymerase family.</text>
</comment>
<dbReference type="InterPro" id="IPR001529">
    <property type="entry name" value="Zn_ribbon_RPB9"/>
</dbReference>
<keyword evidence="4 10" id="KW-0863">Zinc-finger</keyword>
<feature type="zinc finger region" description="C4-type" evidence="10">
    <location>
        <begin position="4"/>
        <end position="26"/>
    </location>
</feature>
<dbReference type="SMART" id="SM00661">
    <property type="entry name" value="RPOL9"/>
    <property type="match status" value="1"/>
</dbReference>
<dbReference type="CDD" id="cd10509">
    <property type="entry name" value="Zn-ribbon_RPC11"/>
    <property type="match status" value="1"/>
</dbReference>
<dbReference type="GO" id="GO:0005666">
    <property type="term" value="C:RNA polymerase III complex"/>
    <property type="evidence" value="ECO:0007669"/>
    <property type="project" value="UniProtKB-ARBA"/>
</dbReference>
<gene>
    <name evidence="13" type="ORF">BJ684DRAFT_8774</name>
</gene>
<evidence type="ECO:0000256" key="10">
    <source>
        <dbReference type="PIRSR" id="PIRSR005586-2"/>
    </source>
</evidence>
<dbReference type="Proteomes" id="UP000267251">
    <property type="component" value="Unassembled WGS sequence"/>
</dbReference>
<evidence type="ECO:0000256" key="2">
    <source>
        <dbReference type="ARBA" id="ARBA00022478"/>
    </source>
</evidence>
<feature type="binding site" evidence="9">
    <location>
        <position position="26"/>
    </location>
    <ligand>
        <name>Zn(2+)</name>
        <dbReference type="ChEBI" id="CHEBI:29105"/>
        <label>1</label>
    </ligand>
</feature>
<keyword evidence="5 9" id="KW-0862">Zinc</keyword>
<feature type="binding site" evidence="9">
    <location>
        <position position="100"/>
    </location>
    <ligand>
        <name>Zn(2+)</name>
        <dbReference type="ChEBI" id="CHEBI:29105"/>
        <label>2</label>
    </ligand>
</feature>
<feature type="binding site" evidence="9">
    <location>
        <position position="7"/>
    </location>
    <ligand>
        <name>Zn(2+)</name>
        <dbReference type="ChEBI" id="CHEBI:29105"/>
        <label>1</label>
    </ligand>
</feature>
<dbReference type="Gene3D" id="2.20.25.10">
    <property type="match status" value="1"/>
</dbReference>
<evidence type="ECO:0000259" key="12">
    <source>
        <dbReference type="PROSITE" id="PS51133"/>
    </source>
</evidence>
<feature type="binding site" evidence="9">
    <location>
        <position position="67"/>
    </location>
    <ligand>
        <name>Zn(2+)</name>
        <dbReference type="ChEBI" id="CHEBI:29105"/>
        <label>2</label>
    </ligand>
</feature>
<protein>
    <recommendedName>
        <fullName evidence="8">DNA-directed RNA polymerase subunit</fullName>
    </recommendedName>
</protein>
<feature type="domain" description="TFIIS-type" evidence="12">
    <location>
        <begin position="63"/>
        <end position="105"/>
    </location>
</feature>
<dbReference type="FunFam" id="2.20.25.10:FF:000005">
    <property type="entry name" value="DNA-directed RNA polymerase subunit"/>
    <property type="match status" value="1"/>
</dbReference>
<evidence type="ECO:0000256" key="1">
    <source>
        <dbReference type="ARBA" id="ARBA00004123"/>
    </source>
</evidence>
<feature type="binding site" evidence="9">
    <location>
        <position position="95"/>
    </location>
    <ligand>
        <name>Zn(2+)</name>
        <dbReference type="ChEBI" id="CHEBI:29105"/>
        <label>2</label>
    </ligand>
</feature>
<dbReference type="GO" id="GO:0008270">
    <property type="term" value="F:zinc ion binding"/>
    <property type="evidence" value="ECO:0007669"/>
    <property type="project" value="UniProtKB-KW"/>
</dbReference>
<dbReference type="Pfam" id="PF01096">
    <property type="entry name" value="Zn_ribbon_TFIIS"/>
    <property type="match status" value="1"/>
</dbReference>
<dbReference type="InterPro" id="IPR034014">
    <property type="entry name" value="Zn_ribbon_RPC11_C"/>
</dbReference>
<evidence type="ECO:0000256" key="9">
    <source>
        <dbReference type="PIRSR" id="PIRSR005586-1"/>
    </source>
</evidence>
<dbReference type="PROSITE" id="PS51133">
    <property type="entry name" value="ZF_TFIIS_2"/>
    <property type="match status" value="1"/>
</dbReference>
<comment type="subcellular location">
    <subcellularLocation>
        <location evidence="1 8">Nucleus</location>
    </subcellularLocation>
</comment>
<dbReference type="InterPro" id="IPR001222">
    <property type="entry name" value="Znf_TFIIS"/>
</dbReference>
<evidence type="ECO:0000256" key="7">
    <source>
        <dbReference type="ARBA" id="ARBA00023242"/>
    </source>
</evidence>
<organism evidence="13 14">
    <name type="scientific">Piptocephalis cylindrospora</name>
    <dbReference type="NCBI Taxonomy" id="1907219"/>
    <lineage>
        <taxon>Eukaryota</taxon>
        <taxon>Fungi</taxon>
        <taxon>Fungi incertae sedis</taxon>
        <taxon>Zoopagomycota</taxon>
        <taxon>Zoopagomycotina</taxon>
        <taxon>Zoopagomycetes</taxon>
        <taxon>Zoopagales</taxon>
        <taxon>Piptocephalidaceae</taxon>
        <taxon>Piptocephalis</taxon>
    </lineage>
</organism>
<evidence type="ECO:0000256" key="5">
    <source>
        <dbReference type="ARBA" id="ARBA00022833"/>
    </source>
</evidence>
<reference evidence="14" key="1">
    <citation type="journal article" date="2018" name="Nat. Microbiol.">
        <title>Leveraging single-cell genomics to expand the fungal tree of life.</title>
        <authorList>
            <person name="Ahrendt S.R."/>
            <person name="Quandt C.A."/>
            <person name="Ciobanu D."/>
            <person name="Clum A."/>
            <person name="Salamov A."/>
            <person name="Andreopoulos B."/>
            <person name="Cheng J.F."/>
            <person name="Woyke T."/>
            <person name="Pelin A."/>
            <person name="Henrissat B."/>
            <person name="Reynolds N.K."/>
            <person name="Benny G.L."/>
            <person name="Smith M.E."/>
            <person name="James T.Y."/>
            <person name="Grigoriev I.V."/>
        </authorList>
    </citation>
    <scope>NUCLEOTIDE SEQUENCE [LARGE SCALE GENOMIC DNA]</scope>
</reference>
<name>A0A4P9Y7R8_9FUNG</name>
<dbReference type="EMBL" id="KZ987851">
    <property type="protein sequence ID" value="RKP14321.1"/>
    <property type="molecule type" value="Genomic_DNA"/>
</dbReference>
<dbReference type="PANTHER" id="PTHR11239">
    <property type="entry name" value="DNA-DIRECTED RNA POLYMERASE"/>
    <property type="match status" value="1"/>
</dbReference>
<keyword evidence="7 8" id="KW-0539">Nucleus</keyword>
<keyword evidence="2 8" id="KW-0240">DNA-directed RNA polymerase</keyword>
<dbReference type="SMART" id="SM00440">
    <property type="entry name" value="ZnF_C2C2"/>
    <property type="match status" value="1"/>
</dbReference>
<dbReference type="PANTHER" id="PTHR11239:SF12">
    <property type="entry name" value="DNA-DIRECTED RNA POLYMERASE III SUBUNIT RPC10"/>
    <property type="match status" value="1"/>
</dbReference>
<sequence length="107" mass="12642">MRFCPVCANTLLLRQEEVLLFYCQTCPYIHRVSGTLIDRRTLERKEVDDVLGGAKAWENVDSIAEACPKCENPRAYYRQVQTRSADEPMTVFYKCTNYDCQHQWRER</sequence>